<feature type="transmembrane region" description="Helical" evidence="2">
    <location>
        <begin position="157"/>
        <end position="179"/>
    </location>
</feature>
<dbReference type="PANTHER" id="PTHR36435:SF1">
    <property type="entry name" value="CAAX AMINO TERMINAL PROTEASE FAMILY PROTEIN"/>
    <property type="match status" value="1"/>
</dbReference>
<evidence type="ECO:0000256" key="1">
    <source>
        <dbReference type="ARBA" id="ARBA00009067"/>
    </source>
</evidence>
<sequence>MTIIKKMTYLAACLPLFALFILPDIVMSKSWTNQHTYPLYQTMLGCSLVILIVYLAYRLANYWNLIQFNRRFFNWKTLILLGITYAIATLINQIGTAWLDALGSSASSKHQEMLETLKRMPLIFNFLSMAVLPSMFEELISRGILMKKIFGFGRLKWIGLVVSSLIFAALHGPANLPSWLMYTGPGFLMGYLYLKTDNLAYPIALHFINNVTTIITIYL</sequence>
<feature type="transmembrane region" description="Helical" evidence="2">
    <location>
        <begin position="78"/>
        <end position="99"/>
    </location>
</feature>
<evidence type="ECO:0000259" key="3">
    <source>
        <dbReference type="Pfam" id="PF02517"/>
    </source>
</evidence>
<feature type="transmembrane region" description="Helical" evidence="2">
    <location>
        <begin position="119"/>
        <end position="136"/>
    </location>
</feature>
<feature type="domain" description="CAAX prenyl protease 2/Lysostaphin resistance protein A-like" evidence="3">
    <location>
        <begin position="122"/>
        <end position="211"/>
    </location>
</feature>
<protein>
    <recommendedName>
        <fullName evidence="3">CAAX prenyl protease 2/Lysostaphin resistance protein A-like domain-containing protein</fullName>
    </recommendedName>
</protein>
<dbReference type="InterPro" id="IPR003675">
    <property type="entry name" value="Rce1/LyrA-like_dom"/>
</dbReference>
<dbReference type="GO" id="GO:0004175">
    <property type="term" value="F:endopeptidase activity"/>
    <property type="evidence" value="ECO:0007669"/>
    <property type="project" value="UniProtKB-ARBA"/>
</dbReference>
<dbReference type="GO" id="GO:0080120">
    <property type="term" value="P:CAAX-box protein maturation"/>
    <property type="evidence" value="ECO:0007669"/>
    <property type="project" value="UniProtKB-ARBA"/>
</dbReference>
<evidence type="ECO:0000313" key="4">
    <source>
        <dbReference type="EMBL" id="AUW97242.1"/>
    </source>
</evidence>
<dbReference type="OrthoDB" id="8607342at2"/>
<proteinExistence type="inferred from homology"/>
<keyword evidence="2" id="KW-0812">Transmembrane</keyword>
<evidence type="ECO:0000256" key="2">
    <source>
        <dbReference type="SAM" id="Phobius"/>
    </source>
</evidence>
<gene>
    <name evidence="4" type="ORF">C0J00_09090</name>
</gene>
<keyword evidence="5" id="KW-1185">Reference proteome</keyword>
<dbReference type="AlphaFoldDB" id="A0A2L0D5Z2"/>
<dbReference type="RefSeq" id="WP_104968550.1">
    <property type="nucleotide sequence ID" value="NZ_CP025536.1"/>
</dbReference>
<feature type="transmembrane region" description="Helical" evidence="2">
    <location>
        <begin position="199"/>
        <end position="218"/>
    </location>
</feature>
<comment type="similarity">
    <text evidence="1">Belongs to the UPF0177 family.</text>
</comment>
<keyword evidence="2" id="KW-1133">Transmembrane helix</keyword>
<dbReference type="Pfam" id="PF02517">
    <property type="entry name" value="Rce1-like"/>
    <property type="match status" value="1"/>
</dbReference>
<dbReference type="Proteomes" id="UP000238956">
    <property type="component" value="Chromosome"/>
</dbReference>
<reference evidence="4 5" key="1">
    <citation type="submission" date="2017-12" db="EMBL/GenBank/DDBJ databases">
        <authorList>
            <person name="Hurst M.R.H."/>
        </authorList>
    </citation>
    <scope>NUCLEOTIDE SEQUENCE [LARGE SCALE GENOMIC DNA]</scope>
    <source>
        <strain evidence="4 5">TH11417</strain>
    </source>
</reference>
<name>A0A2L0D5Z2_9STRE</name>
<dbReference type="EMBL" id="CP025536">
    <property type="protein sequence ID" value="AUW97242.1"/>
    <property type="molecule type" value="Genomic_DNA"/>
</dbReference>
<dbReference type="KEGG" id="splr:C0J00_09090"/>
<organism evidence="4 5">
    <name type="scientific">Streptococcus pluranimalium</name>
    <dbReference type="NCBI Taxonomy" id="82348"/>
    <lineage>
        <taxon>Bacteria</taxon>
        <taxon>Bacillati</taxon>
        <taxon>Bacillota</taxon>
        <taxon>Bacilli</taxon>
        <taxon>Lactobacillales</taxon>
        <taxon>Streptococcaceae</taxon>
        <taxon>Streptococcus</taxon>
    </lineage>
</organism>
<dbReference type="PANTHER" id="PTHR36435">
    <property type="entry name" value="SLR1288 PROTEIN"/>
    <property type="match status" value="1"/>
</dbReference>
<evidence type="ECO:0000313" key="5">
    <source>
        <dbReference type="Proteomes" id="UP000238956"/>
    </source>
</evidence>
<reference evidence="4 5" key="2">
    <citation type="submission" date="2018-02" db="EMBL/GenBank/DDBJ databases">
        <title>Whole genome sequencing analysis of Streptococcus pluranimalium isolated from cattle infected mastitis in China.</title>
        <authorList>
            <person name="Zhang J.-R."/>
            <person name="Hu G.-Z."/>
        </authorList>
    </citation>
    <scope>NUCLEOTIDE SEQUENCE [LARGE SCALE GENOMIC DNA]</scope>
    <source>
        <strain evidence="4 5">TH11417</strain>
    </source>
</reference>
<dbReference type="GeneID" id="98394061"/>
<keyword evidence="2" id="KW-0472">Membrane</keyword>
<feature type="transmembrane region" description="Helical" evidence="2">
    <location>
        <begin position="38"/>
        <end position="57"/>
    </location>
</feature>
<dbReference type="InterPro" id="IPR052710">
    <property type="entry name" value="CAAX_protease"/>
</dbReference>
<accession>A0A2L0D5Z2</accession>